<comment type="similarity">
    <text evidence="1">Belongs to the 'phage' integrase family.</text>
</comment>
<dbReference type="Gene3D" id="1.10.443.10">
    <property type="entry name" value="Intergrase catalytic core"/>
    <property type="match status" value="1"/>
</dbReference>
<dbReference type="PROSITE" id="PS51898">
    <property type="entry name" value="TYR_RECOMBINASE"/>
    <property type="match status" value="1"/>
</dbReference>
<dbReference type="InterPro" id="IPR004107">
    <property type="entry name" value="Integrase_SAM-like_N"/>
</dbReference>
<dbReference type="PANTHER" id="PTHR30349">
    <property type="entry name" value="PHAGE INTEGRASE-RELATED"/>
    <property type="match status" value="1"/>
</dbReference>
<organism evidence="9 10">
    <name type="scientific">Mobiluncus curtisii</name>
    <dbReference type="NCBI Taxonomy" id="2051"/>
    <lineage>
        <taxon>Bacteria</taxon>
        <taxon>Bacillati</taxon>
        <taxon>Actinomycetota</taxon>
        <taxon>Actinomycetes</taxon>
        <taxon>Actinomycetales</taxon>
        <taxon>Actinomycetaceae</taxon>
        <taxon>Mobiluncus</taxon>
    </lineage>
</organism>
<dbReference type="InterPro" id="IPR044068">
    <property type="entry name" value="CB"/>
</dbReference>
<name>A0A7Y0YCA0_9ACTO</name>
<dbReference type="InterPro" id="IPR011010">
    <property type="entry name" value="DNA_brk_join_enz"/>
</dbReference>
<dbReference type="RefSeq" id="WP_004013784.1">
    <property type="nucleotide sequence ID" value="NZ_JABCUF010000002.1"/>
</dbReference>
<gene>
    <name evidence="9" type="ORF">HHJ67_05415</name>
</gene>
<dbReference type="PANTHER" id="PTHR30349:SF64">
    <property type="entry name" value="PROPHAGE INTEGRASE INTD-RELATED"/>
    <property type="match status" value="1"/>
</dbReference>
<feature type="region of interest" description="Disordered" evidence="6">
    <location>
        <begin position="1"/>
        <end position="21"/>
    </location>
</feature>
<dbReference type="EMBL" id="JABCUI010000002">
    <property type="protein sequence ID" value="NMW87190.1"/>
    <property type="molecule type" value="Genomic_DNA"/>
</dbReference>
<dbReference type="SUPFAM" id="SSF56349">
    <property type="entry name" value="DNA breaking-rejoining enzymes"/>
    <property type="match status" value="1"/>
</dbReference>
<dbReference type="InterPro" id="IPR050090">
    <property type="entry name" value="Tyrosine_recombinase_XerCD"/>
</dbReference>
<dbReference type="Proteomes" id="UP000553981">
    <property type="component" value="Unassembled WGS sequence"/>
</dbReference>
<dbReference type="PROSITE" id="PS51900">
    <property type="entry name" value="CB"/>
    <property type="match status" value="1"/>
</dbReference>
<sequence>MSEEAAVEDEQPKKKRKSRKGFGSIEKLKSGRYRAYWRKGSIKVLADETFPNRQLASDWLAAQQVAIAKGLIDPELAEEELSPVKADVPTFKEWKETYLARREKEGGMKPKTIQSYKSCFKAHLEDTFGDMLINLITNQQVKDWYNSFDGKKLGARKSTYRVFSALMNAAVDEGLIDASPVHVKGAVSKKPTTDNHRNIVATCDQVSRLAEAMPDEYRIAVLLAFWCSLRFGEITELRRKDVRFKGEKAVISVTRAVQYAAGFGYTVGPPKSEAGIRDIAVPPTIVADLKGHIAKYVAPDKESLLVHSPASLVKWYSNKSMNGHFAKAKRAVPDLDQRFTFHGLRHSGLTLAGQSGATLAELMHRAGHANAETVMIYQHATQDRDAAIAEKMSAISN</sequence>
<evidence type="ECO:0000313" key="10">
    <source>
        <dbReference type="Proteomes" id="UP000553981"/>
    </source>
</evidence>
<evidence type="ECO:0000259" key="7">
    <source>
        <dbReference type="PROSITE" id="PS51898"/>
    </source>
</evidence>
<dbReference type="GO" id="GO:0015074">
    <property type="term" value="P:DNA integration"/>
    <property type="evidence" value="ECO:0007669"/>
    <property type="project" value="UniProtKB-KW"/>
</dbReference>
<dbReference type="Pfam" id="PF00589">
    <property type="entry name" value="Phage_integrase"/>
    <property type="match status" value="1"/>
</dbReference>
<dbReference type="GeneID" id="61168823"/>
<accession>A0A7Y0YCA0</accession>
<evidence type="ECO:0000259" key="8">
    <source>
        <dbReference type="PROSITE" id="PS51900"/>
    </source>
</evidence>
<feature type="domain" description="Core-binding (CB)" evidence="8">
    <location>
        <begin position="89"/>
        <end position="171"/>
    </location>
</feature>
<dbReference type="InterPro" id="IPR002104">
    <property type="entry name" value="Integrase_catalytic"/>
</dbReference>
<dbReference type="AlphaFoldDB" id="A0A7Y0YCA0"/>
<evidence type="ECO:0000256" key="5">
    <source>
        <dbReference type="PROSITE-ProRule" id="PRU01248"/>
    </source>
</evidence>
<keyword evidence="4" id="KW-0233">DNA recombination</keyword>
<dbReference type="Gene3D" id="1.10.150.130">
    <property type="match status" value="1"/>
</dbReference>
<evidence type="ECO:0000256" key="4">
    <source>
        <dbReference type="ARBA" id="ARBA00023172"/>
    </source>
</evidence>
<keyword evidence="3 5" id="KW-0238">DNA-binding</keyword>
<comment type="caution">
    <text evidence="9">The sequence shown here is derived from an EMBL/GenBank/DDBJ whole genome shotgun (WGS) entry which is preliminary data.</text>
</comment>
<dbReference type="GO" id="GO:0003677">
    <property type="term" value="F:DNA binding"/>
    <property type="evidence" value="ECO:0007669"/>
    <property type="project" value="UniProtKB-UniRule"/>
</dbReference>
<dbReference type="Pfam" id="PF14659">
    <property type="entry name" value="Phage_int_SAM_3"/>
    <property type="match status" value="1"/>
</dbReference>
<dbReference type="InterPro" id="IPR058717">
    <property type="entry name" value="Phage_L5_Integrase_N"/>
</dbReference>
<evidence type="ECO:0000313" key="9">
    <source>
        <dbReference type="EMBL" id="NMW87190.1"/>
    </source>
</evidence>
<keyword evidence="2" id="KW-0229">DNA integration</keyword>
<dbReference type="Pfam" id="PF26003">
    <property type="entry name" value="Integrase_N_phage"/>
    <property type="match status" value="1"/>
</dbReference>
<evidence type="ECO:0000256" key="3">
    <source>
        <dbReference type="ARBA" id="ARBA00023125"/>
    </source>
</evidence>
<feature type="domain" description="Tyr recombinase" evidence="7">
    <location>
        <begin position="196"/>
        <end position="390"/>
    </location>
</feature>
<dbReference type="InterPro" id="IPR013762">
    <property type="entry name" value="Integrase-like_cat_sf"/>
</dbReference>
<proteinExistence type="inferred from homology"/>
<evidence type="ECO:0000256" key="6">
    <source>
        <dbReference type="SAM" id="MobiDB-lite"/>
    </source>
</evidence>
<dbReference type="GO" id="GO:0006310">
    <property type="term" value="P:DNA recombination"/>
    <property type="evidence" value="ECO:0007669"/>
    <property type="project" value="UniProtKB-KW"/>
</dbReference>
<protein>
    <submittedName>
        <fullName evidence="9">Site-specific integrase</fullName>
    </submittedName>
</protein>
<evidence type="ECO:0000256" key="1">
    <source>
        <dbReference type="ARBA" id="ARBA00008857"/>
    </source>
</evidence>
<dbReference type="CDD" id="cd01189">
    <property type="entry name" value="INT_ICEBs1_C_like"/>
    <property type="match status" value="1"/>
</dbReference>
<dbReference type="InterPro" id="IPR010998">
    <property type="entry name" value="Integrase_recombinase_N"/>
</dbReference>
<reference evidence="9 10" key="1">
    <citation type="submission" date="2020-04" db="EMBL/GenBank/DDBJ databases">
        <title>Antimicrobial susceptibility and clonality of vaginal-derived multi-drug resistant Mobiluncus isolates in China.</title>
        <authorList>
            <person name="Zhang X."/>
        </authorList>
    </citation>
    <scope>NUCLEOTIDE SEQUENCE [LARGE SCALE GENOMIC DNA]</scope>
    <source>
        <strain evidence="9 10">19</strain>
    </source>
</reference>
<evidence type="ECO:0000256" key="2">
    <source>
        <dbReference type="ARBA" id="ARBA00022908"/>
    </source>
</evidence>